<evidence type="ECO:0000313" key="3">
    <source>
        <dbReference type="EMBL" id="EDH3027182.1"/>
    </source>
</evidence>
<accession>A0A5Y7W519</accession>
<dbReference type="EMBL" id="AALHWI010000015">
    <property type="protein sequence ID" value="ECZ8069292.1"/>
    <property type="molecule type" value="Genomic_DNA"/>
</dbReference>
<gene>
    <name evidence="4" type="ORF">CBX91_16130</name>
    <name evidence="1" type="ORF">FZ370_14550</name>
    <name evidence="3" type="ORF">GC818_11040</name>
    <name evidence="2" type="ORF">NE17_18765</name>
</gene>
<evidence type="ECO:0000313" key="4">
    <source>
        <dbReference type="EMBL" id="EDH4585569.1"/>
    </source>
</evidence>
<dbReference type="AlphaFoldDB" id="A0A5Y7W519"/>
<evidence type="ECO:0000313" key="1">
    <source>
        <dbReference type="EMBL" id="ECQ3012995.1"/>
    </source>
</evidence>
<dbReference type="EMBL" id="AAKAJM010000012">
    <property type="protein sequence ID" value="ECQ3012995.1"/>
    <property type="molecule type" value="Genomic_DNA"/>
</dbReference>
<protein>
    <submittedName>
        <fullName evidence="1">Uncharacterized protein</fullName>
    </submittedName>
</protein>
<dbReference type="EMBL" id="AAMHCR010000026">
    <property type="protein sequence ID" value="EDH3027182.1"/>
    <property type="molecule type" value="Genomic_DNA"/>
</dbReference>
<reference evidence="1" key="1">
    <citation type="submission" date="2019-08" db="EMBL/GenBank/DDBJ databases">
        <authorList>
            <consortium name="PulseNet: The National Subtyping Network for Foodborne Disease Surveillance"/>
            <person name="Tarr C.L."/>
            <person name="Trees E."/>
            <person name="Katz L.S."/>
            <person name="Carleton-Romer H.A."/>
            <person name="Stroika S."/>
            <person name="Kucerova Z."/>
            <person name="Roache K.F."/>
            <person name="Sabol A.L."/>
            <person name="Besser J."/>
            <person name="Gerner-Smidt P."/>
        </authorList>
    </citation>
    <scope>NUCLEOTIDE SEQUENCE</scope>
    <source>
        <strain evidence="2">2013K-0359</strain>
        <strain evidence="4">2014K-0489</strain>
        <strain evidence="1">PNUSAS094603</strain>
        <strain evidence="3">PNUSAS109927</strain>
    </source>
</reference>
<name>A0A5Y7W519_SALER</name>
<dbReference type="EMBL" id="AAMHSF010000009">
    <property type="protein sequence ID" value="EDH4585569.1"/>
    <property type="molecule type" value="Genomic_DNA"/>
</dbReference>
<comment type="caution">
    <text evidence="1">The sequence shown here is derived from an EMBL/GenBank/DDBJ whole genome shotgun (WGS) entry which is preliminary data.</text>
</comment>
<evidence type="ECO:0000313" key="2">
    <source>
        <dbReference type="EMBL" id="ECZ8069292.1"/>
    </source>
</evidence>
<organism evidence="1">
    <name type="scientific">Salmonella enterica</name>
    <name type="common">Salmonella choleraesuis</name>
    <dbReference type="NCBI Taxonomy" id="28901"/>
    <lineage>
        <taxon>Bacteria</taxon>
        <taxon>Pseudomonadati</taxon>
        <taxon>Pseudomonadota</taxon>
        <taxon>Gammaproteobacteria</taxon>
        <taxon>Enterobacterales</taxon>
        <taxon>Enterobacteriaceae</taxon>
        <taxon>Salmonella</taxon>
    </lineage>
</organism>
<proteinExistence type="predicted"/>
<sequence length="66" mass="7444">MRYLVCVANDVCCRMALTLIRLCRARTCRPDKRSRRYPAKISNIAPTPLHPSATLKSIGNSHILYG</sequence>